<feature type="compositionally biased region" description="Low complexity" evidence="2">
    <location>
        <begin position="70"/>
        <end position="84"/>
    </location>
</feature>
<keyword evidence="1" id="KW-0175">Coiled coil</keyword>
<dbReference type="Proteomes" id="UP000054481">
    <property type="component" value="Unassembled WGS sequence"/>
</dbReference>
<feature type="compositionally biased region" description="Polar residues" evidence="2">
    <location>
        <begin position="97"/>
        <end position="106"/>
    </location>
</feature>
<dbReference type="OrthoDB" id="4919232at2759"/>
<feature type="coiled-coil region" evidence="1">
    <location>
        <begin position="373"/>
        <end position="409"/>
    </location>
</feature>
<dbReference type="Pfam" id="PF17100">
    <property type="entry name" value="NACHT_N"/>
    <property type="match status" value="1"/>
</dbReference>
<evidence type="ECO:0000256" key="2">
    <source>
        <dbReference type="SAM" id="MobiDB-lite"/>
    </source>
</evidence>
<feature type="region of interest" description="Disordered" evidence="2">
    <location>
        <begin position="1"/>
        <end position="119"/>
    </location>
</feature>
<keyword evidence="5" id="KW-1185">Reference proteome</keyword>
<dbReference type="InterPro" id="IPR031359">
    <property type="entry name" value="NACHT_N"/>
</dbReference>
<feature type="compositionally biased region" description="Low complexity" evidence="2">
    <location>
        <begin position="7"/>
        <end position="17"/>
    </location>
</feature>
<evidence type="ECO:0000259" key="3">
    <source>
        <dbReference type="Pfam" id="PF17100"/>
    </source>
</evidence>
<sequence>MSAVAEQQHQPPQAQDYQPRRSSVFRKFVGRLRTGSLTKHNHKGSLIPDTHDDAGPQDKSQETSPMNSAGMSPSYGFGGSSSSPPHSPEVPPRSRKTGSFSASAANWTAKIRTGRRESNTNTAAAAAAAAGAVLEAGDPATLWNEAYDSLRDGQDTAKLVSAYESIVTRELPKQVRLSGANASFSGCCEQERLDLLTTITTASMTKSLDPEADPEEVDLDDDTARDMIASTREAVEEQLEEYPATSLAWAGLCTMTPAALDTVISRHDWRGGLIHVVGRVSWYMQLGRLVAPSSWSDAGEFQSQQAEVRRDIVDLYRNVLEFQMNCVCAAASSTSERQADVADVVCWDDIRSVVRAVMRADEAIIETVCRCCATEARRALLDLDKDFKTLEERQEEEEAEKKAQKQSKE</sequence>
<feature type="compositionally biased region" description="Basic and acidic residues" evidence="2">
    <location>
        <begin position="49"/>
        <end position="61"/>
    </location>
</feature>
<feature type="domain" description="NWD NACHT-NTPase N-terminal" evidence="3">
    <location>
        <begin position="141"/>
        <end position="362"/>
    </location>
</feature>
<evidence type="ECO:0000313" key="4">
    <source>
        <dbReference type="EMBL" id="KJZ68882.1"/>
    </source>
</evidence>
<proteinExistence type="predicted"/>
<organism evidence="4 5">
    <name type="scientific">Hirsutella minnesotensis 3608</name>
    <dbReference type="NCBI Taxonomy" id="1043627"/>
    <lineage>
        <taxon>Eukaryota</taxon>
        <taxon>Fungi</taxon>
        <taxon>Dikarya</taxon>
        <taxon>Ascomycota</taxon>
        <taxon>Pezizomycotina</taxon>
        <taxon>Sordariomycetes</taxon>
        <taxon>Hypocreomycetidae</taxon>
        <taxon>Hypocreales</taxon>
        <taxon>Ophiocordycipitaceae</taxon>
        <taxon>Hirsutella</taxon>
    </lineage>
</organism>
<dbReference type="EMBL" id="KQ030796">
    <property type="protein sequence ID" value="KJZ68882.1"/>
    <property type="molecule type" value="Genomic_DNA"/>
</dbReference>
<reference evidence="4 5" key="1">
    <citation type="journal article" date="2014" name="Genome Biol. Evol.">
        <title>Comparative genomics and transcriptomics analyses reveal divergent lifestyle features of nematode endoparasitic fungus Hirsutella minnesotensis.</title>
        <authorList>
            <person name="Lai Y."/>
            <person name="Liu K."/>
            <person name="Zhang X."/>
            <person name="Zhang X."/>
            <person name="Li K."/>
            <person name="Wang N."/>
            <person name="Shu C."/>
            <person name="Wu Y."/>
            <person name="Wang C."/>
            <person name="Bushley K.E."/>
            <person name="Xiang M."/>
            <person name="Liu X."/>
        </authorList>
    </citation>
    <scope>NUCLEOTIDE SEQUENCE [LARGE SCALE GENOMIC DNA]</scope>
    <source>
        <strain evidence="4 5">3608</strain>
    </source>
</reference>
<gene>
    <name evidence="4" type="ORF">HIM_11726</name>
</gene>
<evidence type="ECO:0000256" key="1">
    <source>
        <dbReference type="SAM" id="Coils"/>
    </source>
</evidence>
<evidence type="ECO:0000313" key="5">
    <source>
        <dbReference type="Proteomes" id="UP000054481"/>
    </source>
</evidence>
<protein>
    <recommendedName>
        <fullName evidence="3">NWD NACHT-NTPase N-terminal domain-containing protein</fullName>
    </recommendedName>
</protein>
<name>A0A0F7ZWF5_9HYPO</name>
<dbReference type="AlphaFoldDB" id="A0A0F7ZWF5"/>
<accession>A0A0F7ZWF5</accession>